<name>A0ABP9X8P4_9DEIO</name>
<comment type="caution">
    <text evidence="1">The sequence shown here is derived from an EMBL/GenBank/DDBJ whole genome shotgun (WGS) entry which is preliminary data.</text>
</comment>
<accession>A0ABP9X8P4</accession>
<keyword evidence="2" id="KW-1185">Reference proteome</keyword>
<evidence type="ECO:0000313" key="2">
    <source>
        <dbReference type="Proteomes" id="UP001404956"/>
    </source>
</evidence>
<organism evidence="1 2">
    <name type="scientific">Deinococcus aluminii</name>
    <dbReference type="NCBI Taxonomy" id="1656885"/>
    <lineage>
        <taxon>Bacteria</taxon>
        <taxon>Thermotogati</taxon>
        <taxon>Deinococcota</taxon>
        <taxon>Deinococci</taxon>
        <taxon>Deinococcales</taxon>
        <taxon>Deinococcaceae</taxon>
        <taxon>Deinococcus</taxon>
    </lineage>
</organism>
<reference evidence="1 2" key="1">
    <citation type="submission" date="2024-02" db="EMBL/GenBank/DDBJ databases">
        <title>Deinococcus aluminii NBRC 112889.</title>
        <authorList>
            <person name="Ichikawa N."/>
            <person name="Katano-Makiyama Y."/>
            <person name="Hidaka K."/>
        </authorList>
    </citation>
    <scope>NUCLEOTIDE SEQUENCE [LARGE SCALE GENOMIC DNA]</scope>
    <source>
        <strain evidence="1 2">NBRC 112889</strain>
    </source>
</reference>
<proteinExistence type="predicted"/>
<gene>
    <name evidence="1" type="ORF">Dalu01_00137</name>
</gene>
<evidence type="ECO:0008006" key="3">
    <source>
        <dbReference type="Google" id="ProtNLM"/>
    </source>
</evidence>
<evidence type="ECO:0000313" key="1">
    <source>
        <dbReference type="EMBL" id="GAA5531762.1"/>
    </source>
</evidence>
<protein>
    <recommendedName>
        <fullName evidence="3">Ig-like domain-containing protein</fullName>
    </recommendedName>
</protein>
<dbReference type="EMBL" id="BAABRV010000001">
    <property type="protein sequence ID" value="GAA5531762.1"/>
    <property type="molecule type" value="Genomic_DNA"/>
</dbReference>
<sequence length="143" mass="15813">MVERALLLIPPPYNAPMLPTPIRLLLLACLLAPALTACRYAYVPLIPKPVEVTLPTRVTAATLVRERDALVLRARVEGRFTPGYLSVAWFDGARELGRDSVYLDAAQRDATFRLPAPNPGAYRAVLAFDGTVLRQIELYEVLP</sequence>
<dbReference type="Proteomes" id="UP001404956">
    <property type="component" value="Unassembled WGS sequence"/>
</dbReference>